<feature type="region of interest" description="Disordered" evidence="1">
    <location>
        <begin position="791"/>
        <end position="816"/>
    </location>
</feature>
<dbReference type="EMBL" id="JAFCMP010000521">
    <property type="protein sequence ID" value="KAG5177863.1"/>
    <property type="molecule type" value="Genomic_DNA"/>
</dbReference>
<dbReference type="Proteomes" id="UP000664859">
    <property type="component" value="Unassembled WGS sequence"/>
</dbReference>
<accession>A0A836CAG1</accession>
<feature type="region of interest" description="Disordered" evidence="1">
    <location>
        <begin position="417"/>
        <end position="537"/>
    </location>
</feature>
<sequence>MLGLCGQGGSLQLLDADAAIETEVHRTLGVYFSNVPFPNAVGQRSERRVNEPISMLHFIAGRIGEFAFVQGRSERVLLSALPDAPSPLRPVREPVRASLDRAGDDSACASASRWSFLDGSRVVELVKHTAQGSSKPCESILRVRQVRKTRRSIVAAQSSQFTSPLQLYHVLTRLLIPAGPVFAAAHVPVPPAAAAARFVTGGSDGVVRMWGVQVGESGELKLAPLRELQAGGCQVTALAANARMVVAGSLEGTVFAFRADGGRGAAAAPDDGSSAPPDQEVETVVDGQPLIFMLEHTTQPIVGIACSSEQQLTVAADATGAVRLYRPQPDERRGQLRQLRTPAERAAALRWRTIAEMQLGSAAAGCEFGAASQGERLAACSAEGLVRIWPTAALPLEPPPPPPAAAAAPALRDAGGACLAHSEGDDGGGGGSFAGATQQRRAAPPPALRGRRRSSSSSSGHRVTFADEAPADHARQHTEKDHERDGGPAPGVAQQEQSEDTDRHHHNHQQQQQQQHGERGGAAAQRGHAAAAATQVAALQRQQAALQDELRRQQERLQQVMREQQQAWARQEPRSDAELLPPPPRAPPTPAAAPRRPAVTQRTAAAATFRTQQRDRGATDRTTDTAAAEMTAPFVAPSVLAAPVLHSSLGLQAELEELQARPFPARQAAAAWDGTAATGPAAAAHARAATASTHVPAQSALFTGLAPVSLAAAPAQPRRGRRAAPPPAQAAADAARAAALEERGYAGMEQGGGWRRRRCCGGAGWTRGGRGRGGAARGRCRWRRACSGARAAPRRRRGGARGRCGSRTSWRRRARKRGSAAAAARDGGVVQEAFFVVVCVLCQRRLARVPLRPEVNRAKW</sequence>
<feature type="compositionally biased region" description="Basic and acidic residues" evidence="1">
    <location>
        <begin position="470"/>
        <end position="486"/>
    </location>
</feature>
<evidence type="ECO:0000256" key="1">
    <source>
        <dbReference type="SAM" id="MobiDB-lite"/>
    </source>
</evidence>
<organism evidence="2 3">
    <name type="scientific">Tribonema minus</name>
    <dbReference type="NCBI Taxonomy" id="303371"/>
    <lineage>
        <taxon>Eukaryota</taxon>
        <taxon>Sar</taxon>
        <taxon>Stramenopiles</taxon>
        <taxon>Ochrophyta</taxon>
        <taxon>PX clade</taxon>
        <taxon>Xanthophyceae</taxon>
        <taxon>Tribonematales</taxon>
        <taxon>Tribonemataceae</taxon>
        <taxon>Tribonema</taxon>
    </lineage>
</organism>
<keyword evidence="3" id="KW-1185">Reference proteome</keyword>
<evidence type="ECO:0000313" key="3">
    <source>
        <dbReference type="Proteomes" id="UP000664859"/>
    </source>
</evidence>
<feature type="compositionally biased region" description="Basic and acidic residues" evidence="1">
    <location>
        <begin position="612"/>
        <end position="623"/>
    </location>
</feature>
<dbReference type="InterPro" id="IPR036322">
    <property type="entry name" value="WD40_repeat_dom_sf"/>
</dbReference>
<evidence type="ECO:0000313" key="2">
    <source>
        <dbReference type="EMBL" id="KAG5177863.1"/>
    </source>
</evidence>
<feature type="region of interest" description="Disordered" evidence="1">
    <location>
        <begin position="561"/>
        <end position="624"/>
    </location>
</feature>
<dbReference type="InterPro" id="IPR015943">
    <property type="entry name" value="WD40/YVTN_repeat-like_dom_sf"/>
</dbReference>
<comment type="caution">
    <text evidence="2">The sequence shown here is derived from an EMBL/GenBank/DDBJ whole genome shotgun (WGS) entry which is preliminary data.</text>
</comment>
<reference evidence="2" key="1">
    <citation type="submission" date="2021-02" db="EMBL/GenBank/DDBJ databases">
        <title>First Annotated Genome of the Yellow-green Alga Tribonema minus.</title>
        <authorList>
            <person name="Mahan K.M."/>
        </authorList>
    </citation>
    <scope>NUCLEOTIDE SEQUENCE</scope>
    <source>
        <strain evidence="2">UTEX B ZZ1240</strain>
    </source>
</reference>
<gene>
    <name evidence="2" type="ORF">JKP88DRAFT_248594</name>
</gene>
<feature type="compositionally biased region" description="Low complexity" evidence="1">
    <location>
        <begin position="509"/>
        <end position="537"/>
    </location>
</feature>
<proteinExistence type="predicted"/>
<dbReference type="Gene3D" id="2.130.10.10">
    <property type="entry name" value="YVTN repeat-like/Quinoprotein amine dehydrogenase"/>
    <property type="match status" value="1"/>
</dbReference>
<protein>
    <submittedName>
        <fullName evidence="2">Uncharacterized protein</fullName>
    </submittedName>
</protein>
<dbReference type="SUPFAM" id="SSF50978">
    <property type="entry name" value="WD40 repeat-like"/>
    <property type="match status" value="1"/>
</dbReference>
<feature type="compositionally biased region" description="Pro residues" evidence="1">
    <location>
        <begin position="580"/>
        <end position="591"/>
    </location>
</feature>
<feature type="compositionally biased region" description="Low complexity" evidence="1">
    <location>
        <begin position="592"/>
        <end position="611"/>
    </location>
</feature>
<dbReference type="AlphaFoldDB" id="A0A836CAG1"/>
<name>A0A836CAG1_9STRA</name>